<dbReference type="Proteomes" id="UP001237642">
    <property type="component" value="Unassembled WGS sequence"/>
</dbReference>
<dbReference type="GO" id="GO:0004072">
    <property type="term" value="F:aspartate kinase activity"/>
    <property type="evidence" value="ECO:0007669"/>
    <property type="project" value="TreeGrafter"/>
</dbReference>
<evidence type="ECO:0000256" key="1">
    <source>
        <dbReference type="ARBA" id="ARBA00010122"/>
    </source>
</evidence>
<feature type="signal peptide" evidence="2">
    <location>
        <begin position="1"/>
        <end position="22"/>
    </location>
</feature>
<dbReference type="InterPro" id="IPR036393">
    <property type="entry name" value="AceGlu_kinase-like_sf"/>
</dbReference>
<dbReference type="EMBL" id="JAUIZM010000008">
    <property type="protein sequence ID" value="KAK1369861.1"/>
    <property type="molecule type" value="Genomic_DNA"/>
</dbReference>
<gene>
    <name evidence="4" type="ORF">POM88_035953</name>
</gene>
<dbReference type="InterPro" id="IPR001048">
    <property type="entry name" value="Asp/Glu/Uridylate_kinase"/>
</dbReference>
<sequence>MLIGLLTLQFLLSLASLGRVRKIQVWKDVDGVLTCDPNINQCAEPVLCLTFDEASELSYFGAQVFSIFEDMGISVDVVATSEELDNVIQELERIAMVNLLQHRSIISLIGNVQISSLILEQLQP</sequence>
<dbReference type="GO" id="GO:0009570">
    <property type="term" value="C:chloroplast stroma"/>
    <property type="evidence" value="ECO:0007669"/>
    <property type="project" value="TreeGrafter"/>
</dbReference>
<dbReference type="PANTHER" id="PTHR21499:SF59">
    <property type="entry name" value="ASPARTOKINASE"/>
    <property type="match status" value="1"/>
</dbReference>
<keyword evidence="2" id="KW-0732">Signal</keyword>
<proteinExistence type="inferred from homology"/>
<accession>A0AAD8HMH4</accession>
<feature type="domain" description="Aspartate/glutamate/uridylate kinase" evidence="3">
    <location>
        <begin position="14"/>
        <end position="64"/>
    </location>
</feature>
<dbReference type="GO" id="GO:0009089">
    <property type="term" value="P:lysine biosynthetic process via diaminopimelate"/>
    <property type="evidence" value="ECO:0007669"/>
    <property type="project" value="TreeGrafter"/>
</dbReference>
<evidence type="ECO:0000313" key="4">
    <source>
        <dbReference type="EMBL" id="KAK1369861.1"/>
    </source>
</evidence>
<dbReference type="Gene3D" id="3.30.70.260">
    <property type="match status" value="2"/>
</dbReference>
<evidence type="ECO:0000313" key="5">
    <source>
        <dbReference type="Proteomes" id="UP001237642"/>
    </source>
</evidence>
<comment type="similarity">
    <text evidence="1">Belongs to the aspartokinase family.</text>
</comment>
<keyword evidence="5" id="KW-1185">Reference proteome</keyword>
<dbReference type="AlphaFoldDB" id="A0AAD8HMH4"/>
<protein>
    <recommendedName>
        <fullName evidence="3">Aspartate/glutamate/uridylate kinase domain-containing protein</fullName>
    </recommendedName>
</protein>
<name>A0AAD8HMH4_9APIA</name>
<dbReference type="Pfam" id="PF00696">
    <property type="entry name" value="AA_kinase"/>
    <property type="match status" value="1"/>
</dbReference>
<dbReference type="InterPro" id="IPR045865">
    <property type="entry name" value="ACT-like_dom_sf"/>
</dbReference>
<evidence type="ECO:0000259" key="3">
    <source>
        <dbReference type="Pfam" id="PF00696"/>
    </source>
</evidence>
<comment type="caution">
    <text evidence="4">The sequence shown here is derived from an EMBL/GenBank/DDBJ whole genome shotgun (WGS) entry which is preliminary data.</text>
</comment>
<dbReference type="SUPFAM" id="SSF55021">
    <property type="entry name" value="ACT-like"/>
    <property type="match status" value="1"/>
</dbReference>
<reference evidence="4" key="2">
    <citation type="submission" date="2023-05" db="EMBL/GenBank/DDBJ databases">
        <authorList>
            <person name="Schelkunov M.I."/>
        </authorList>
    </citation>
    <scope>NUCLEOTIDE SEQUENCE</scope>
    <source>
        <strain evidence="4">Hsosn_3</strain>
        <tissue evidence="4">Leaf</tissue>
    </source>
</reference>
<dbReference type="PANTHER" id="PTHR21499">
    <property type="entry name" value="ASPARTATE KINASE"/>
    <property type="match status" value="1"/>
</dbReference>
<feature type="chain" id="PRO_5042236374" description="Aspartate/glutamate/uridylate kinase domain-containing protein" evidence="2">
    <location>
        <begin position="23"/>
        <end position="124"/>
    </location>
</feature>
<dbReference type="GO" id="GO:0005829">
    <property type="term" value="C:cytosol"/>
    <property type="evidence" value="ECO:0007669"/>
    <property type="project" value="TreeGrafter"/>
</dbReference>
<reference evidence="4" key="1">
    <citation type="submission" date="2023-02" db="EMBL/GenBank/DDBJ databases">
        <title>Genome of toxic invasive species Heracleum sosnowskyi carries increased number of genes despite the absence of recent whole-genome duplications.</title>
        <authorList>
            <person name="Schelkunov M."/>
            <person name="Shtratnikova V."/>
            <person name="Makarenko M."/>
            <person name="Klepikova A."/>
            <person name="Omelchenko D."/>
            <person name="Novikova G."/>
            <person name="Obukhova E."/>
            <person name="Bogdanov V."/>
            <person name="Penin A."/>
            <person name="Logacheva M."/>
        </authorList>
    </citation>
    <scope>NUCLEOTIDE SEQUENCE</scope>
    <source>
        <strain evidence="4">Hsosn_3</strain>
        <tissue evidence="4">Leaf</tissue>
    </source>
</reference>
<dbReference type="Gene3D" id="3.40.1160.10">
    <property type="entry name" value="Acetylglutamate kinase-like"/>
    <property type="match status" value="1"/>
</dbReference>
<evidence type="ECO:0000256" key="2">
    <source>
        <dbReference type="SAM" id="SignalP"/>
    </source>
</evidence>
<organism evidence="4 5">
    <name type="scientific">Heracleum sosnowskyi</name>
    <dbReference type="NCBI Taxonomy" id="360622"/>
    <lineage>
        <taxon>Eukaryota</taxon>
        <taxon>Viridiplantae</taxon>
        <taxon>Streptophyta</taxon>
        <taxon>Embryophyta</taxon>
        <taxon>Tracheophyta</taxon>
        <taxon>Spermatophyta</taxon>
        <taxon>Magnoliopsida</taxon>
        <taxon>eudicotyledons</taxon>
        <taxon>Gunneridae</taxon>
        <taxon>Pentapetalae</taxon>
        <taxon>asterids</taxon>
        <taxon>campanulids</taxon>
        <taxon>Apiales</taxon>
        <taxon>Apiaceae</taxon>
        <taxon>Apioideae</taxon>
        <taxon>apioid superclade</taxon>
        <taxon>Tordylieae</taxon>
        <taxon>Tordyliinae</taxon>
        <taxon>Heracleum</taxon>
    </lineage>
</organism>
<dbReference type="GO" id="GO:0009090">
    <property type="term" value="P:homoserine biosynthetic process"/>
    <property type="evidence" value="ECO:0007669"/>
    <property type="project" value="TreeGrafter"/>
</dbReference>
<dbReference type="SUPFAM" id="SSF53633">
    <property type="entry name" value="Carbamate kinase-like"/>
    <property type="match status" value="1"/>
</dbReference>